<dbReference type="Pfam" id="PF07690">
    <property type="entry name" value="MFS_1"/>
    <property type="match status" value="1"/>
</dbReference>
<feature type="transmembrane region" description="Helical" evidence="7">
    <location>
        <begin position="382"/>
        <end position="403"/>
    </location>
</feature>
<dbReference type="PROSITE" id="PS50850">
    <property type="entry name" value="MFS"/>
    <property type="match status" value="1"/>
</dbReference>
<feature type="compositionally biased region" description="Basic and acidic residues" evidence="6">
    <location>
        <begin position="571"/>
        <end position="582"/>
    </location>
</feature>
<evidence type="ECO:0000256" key="5">
    <source>
        <dbReference type="ARBA" id="ARBA00023136"/>
    </source>
</evidence>
<feature type="domain" description="Major facilitator superfamily (MFS) profile" evidence="8">
    <location>
        <begin position="70"/>
        <end position="553"/>
    </location>
</feature>
<feature type="transmembrane region" description="Helical" evidence="7">
    <location>
        <begin position="435"/>
        <end position="462"/>
    </location>
</feature>
<dbReference type="GeneID" id="63826034"/>
<feature type="transmembrane region" description="Helical" evidence="7">
    <location>
        <begin position="194"/>
        <end position="217"/>
    </location>
</feature>
<dbReference type="STRING" id="1314785.A0A165E1Z2"/>
<dbReference type="GO" id="GO:0016020">
    <property type="term" value="C:membrane"/>
    <property type="evidence" value="ECO:0007669"/>
    <property type="project" value="UniProtKB-SubCell"/>
</dbReference>
<feature type="transmembrane region" description="Helical" evidence="7">
    <location>
        <begin position="136"/>
        <end position="155"/>
    </location>
</feature>
<evidence type="ECO:0000313" key="9">
    <source>
        <dbReference type="EMBL" id="KZT06091.1"/>
    </source>
</evidence>
<feature type="transmembrane region" description="Helical" evidence="7">
    <location>
        <begin position="474"/>
        <end position="496"/>
    </location>
</feature>
<dbReference type="RefSeq" id="XP_040763831.1">
    <property type="nucleotide sequence ID" value="XM_040909005.1"/>
</dbReference>
<evidence type="ECO:0000256" key="1">
    <source>
        <dbReference type="ARBA" id="ARBA00004141"/>
    </source>
</evidence>
<sequence length="589" mass="63335">MTSASHHDNIDVNPASSVHSRASYDADREPEEGRLRVTLDQATDDGHDHDPEKPALHAPPKLSTLRSVGLIATCTTAMILNSSNNTAIAIALPTIGDDLGIPEYRLQWVISAYSLGSGCLLLFFGRLADLYGRKKAFLSGIFVLGVFGLGCGFTHDEITLDVLRGFQGLGAAACIPASLGILAHSFPPSRLRSIAFATFAAGAPVGAAIGSAIGGVLTQLTDKTWRSTFWFLTGISALTFVGGALSFDKDQPSSETDRRIDWLGAFLVTSGLVLLVFALSDGSVAPNEWNTPYIIATLILGPLLLLAYVAWEHFLERQVDAGSTSRWTPPPVMRVSLWTRAHGKLAVTFVIAMLEYSSFMSFTFWIQLYYQDYEHLNPVLTMVRILPMFVTGVLCNIIVALFVGHVPLVYLVAFGTTLTGVANILFAVINPASPYWAFGFPAAIVSVFGADFVFASGTLFVAKVCLPHEQSVGGAMFQTMTQLGAAFGLAITTIVYDSELKKASLADGVVVNVDGTNAPRRAQLVAYKDAFWAAFALGIFGTLLSLVFLRGAGIVGHRKGMDGRSTTSGETVRDEKAQRDMEEKDEVES</sequence>
<gene>
    <name evidence="9" type="ORF">LAESUDRAFT_726303</name>
</gene>
<feature type="transmembrane region" description="Helical" evidence="7">
    <location>
        <begin position="229"/>
        <end position="248"/>
    </location>
</feature>
<dbReference type="Gene3D" id="1.20.1720.10">
    <property type="entry name" value="Multidrug resistance protein D"/>
    <property type="match status" value="1"/>
</dbReference>
<evidence type="ECO:0000259" key="8">
    <source>
        <dbReference type="PROSITE" id="PS50850"/>
    </source>
</evidence>
<dbReference type="OrthoDB" id="5086884at2759"/>
<dbReference type="EMBL" id="KV427626">
    <property type="protein sequence ID" value="KZT06091.1"/>
    <property type="molecule type" value="Genomic_DNA"/>
</dbReference>
<feature type="transmembrane region" description="Helical" evidence="7">
    <location>
        <begin position="167"/>
        <end position="187"/>
    </location>
</feature>
<dbReference type="InterPro" id="IPR036259">
    <property type="entry name" value="MFS_trans_sf"/>
</dbReference>
<accession>A0A165E1Z2</accession>
<feature type="transmembrane region" description="Helical" evidence="7">
    <location>
        <begin position="260"/>
        <end position="280"/>
    </location>
</feature>
<dbReference type="Proteomes" id="UP000076871">
    <property type="component" value="Unassembled WGS sequence"/>
</dbReference>
<dbReference type="GO" id="GO:0022857">
    <property type="term" value="F:transmembrane transporter activity"/>
    <property type="evidence" value="ECO:0007669"/>
    <property type="project" value="InterPro"/>
</dbReference>
<feature type="compositionally biased region" description="Basic and acidic residues" evidence="6">
    <location>
        <begin position="1"/>
        <end position="10"/>
    </location>
</feature>
<dbReference type="InterPro" id="IPR011701">
    <property type="entry name" value="MFS"/>
</dbReference>
<keyword evidence="5 7" id="KW-0472">Membrane</keyword>
<keyword evidence="2" id="KW-0813">Transport</keyword>
<feature type="transmembrane region" description="Helical" evidence="7">
    <location>
        <begin position="345"/>
        <end position="370"/>
    </location>
</feature>
<dbReference type="AlphaFoldDB" id="A0A165E1Z2"/>
<keyword evidence="10" id="KW-1185">Reference proteome</keyword>
<dbReference type="Gene3D" id="1.20.1250.20">
    <property type="entry name" value="MFS general substrate transporter like domains"/>
    <property type="match status" value="1"/>
</dbReference>
<proteinExistence type="predicted"/>
<dbReference type="FunCoup" id="A0A165E1Z2">
    <property type="interactions" value="22"/>
</dbReference>
<feature type="region of interest" description="Disordered" evidence="6">
    <location>
        <begin position="1"/>
        <end position="34"/>
    </location>
</feature>
<feature type="transmembrane region" description="Helical" evidence="7">
    <location>
        <begin position="106"/>
        <end position="124"/>
    </location>
</feature>
<feature type="transmembrane region" description="Helical" evidence="7">
    <location>
        <begin position="408"/>
        <end position="429"/>
    </location>
</feature>
<dbReference type="InterPro" id="IPR020846">
    <property type="entry name" value="MFS_dom"/>
</dbReference>
<reference evidence="9 10" key="1">
    <citation type="journal article" date="2016" name="Mol. Biol. Evol.">
        <title>Comparative Genomics of Early-Diverging Mushroom-Forming Fungi Provides Insights into the Origins of Lignocellulose Decay Capabilities.</title>
        <authorList>
            <person name="Nagy L.G."/>
            <person name="Riley R."/>
            <person name="Tritt A."/>
            <person name="Adam C."/>
            <person name="Daum C."/>
            <person name="Floudas D."/>
            <person name="Sun H."/>
            <person name="Yadav J.S."/>
            <person name="Pangilinan J."/>
            <person name="Larsson K.H."/>
            <person name="Matsuura K."/>
            <person name="Barry K."/>
            <person name="Labutti K."/>
            <person name="Kuo R."/>
            <person name="Ohm R.A."/>
            <person name="Bhattacharya S.S."/>
            <person name="Shirouzu T."/>
            <person name="Yoshinaga Y."/>
            <person name="Martin F.M."/>
            <person name="Grigoriev I.V."/>
            <person name="Hibbett D.S."/>
        </authorList>
    </citation>
    <scope>NUCLEOTIDE SEQUENCE [LARGE SCALE GENOMIC DNA]</scope>
    <source>
        <strain evidence="9 10">93-53</strain>
    </source>
</reference>
<dbReference type="PANTHER" id="PTHR42718:SF9">
    <property type="entry name" value="MAJOR FACILITATOR SUPERFAMILY MULTIDRUG TRANSPORTER MFSC"/>
    <property type="match status" value="1"/>
</dbReference>
<evidence type="ECO:0000256" key="2">
    <source>
        <dbReference type="ARBA" id="ARBA00022448"/>
    </source>
</evidence>
<feature type="compositionally biased region" description="Basic and acidic residues" evidence="6">
    <location>
        <begin position="22"/>
        <end position="34"/>
    </location>
</feature>
<name>A0A165E1Z2_9APHY</name>
<evidence type="ECO:0000256" key="7">
    <source>
        <dbReference type="SAM" id="Phobius"/>
    </source>
</evidence>
<dbReference type="SUPFAM" id="SSF103473">
    <property type="entry name" value="MFS general substrate transporter"/>
    <property type="match status" value="1"/>
</dbReference>
<dbReference type="PANTHER" id="PTHR42718">
    <property type="entry name" value="MAJOR FACILITATOR SUPERFAMILY MULTIDRUG TRANSPORTER MFSC"/>
    <property type="match status" value="1"/>
</dbReference>
<feature type="transmembrane region" description="Helical" evidence="7">
    <location>
        <begin position="292"/>
        <end position="311"/>
    </location>
</feature>
<feature type="transmembrane region" description="Helical" evidence="7">
    <location>
        <begin position="530"/>
        <end position="549"/>
    </location>
</feature>
<comment type="subcellular location">
    <subcellularLocation>
        <location evidence="1">Membrane</location>
        <topology evidence="1">Multi-pass membrane protein</topology>
    </subcellularLocation>
</comment>
<evidence type="ECO:0000313" key="10">
    <source>
        <dbReference type="Proteomes" id="UP000076871"/>
    </source>
</evidence>
<keyword evidence="4 7" id="KW-1133">Transmembrane helix</keyword>
<feature type="region of interest" description="Disordered" evidence="6">
    <location>
        <begin position="560"/>
        <end position="589"/>
    </location>
</feature>
<evidence type="ECO:0000256" key="4">
    <source>
        <dbReference type="ARBA" id="ARBA00022989"/>
    </source>
</evidence>
<evidence type="ECO:0000256" key="3">
    <source>
        <dbReference type="ARBA" id="ARBA00022692"/>
    </source>
</evidence>
<evidence type="ECO:0000256" key="6">
    <source>
        <dbReference type="SAM" id="MobiDB-lite"/>
    </source>
</evidence>
<organism evidence="9 10">
    <name type="scientific">Laetiporus sulphureus 93-53</name>
    <dbReference type="NCBI Taxonomy" id="1314785"/>
    <lineage>
        <taxon>Eukaryota</taxon>
        <taxon>Fungi</taxon>
        <taxon>Dikarya</taxon>
        <taxon>Basidiomycota</taxon>
        <taxon>Agaricomycotina</taxon>
        <taxon>Agaricomycetes</taxon>
        <taxon>Polyporales</taxon>
        <taxon>Laetiporus</taxon>
    </lineage>
</organism>
<dbReference type="InParanoid" id="A0A165E1Z2"/>
<protein>
    <submittedName>
        <fullName evidence="9">Efflux transporter</fullName>
    </submittedName>
</protein>
<keyword evidence="3 7" id="KW-0812">Transmembrane</keyword>